<evidence type="ECO:0000313" key="4">
    <source>
        <dbReference type="Proteomes" id="UP000467700"/>
    </source>
</evidence>
<feature type="transmembrane region" description="Helical" evidence="1">
    <location>
        <begin position="167"/>
        <end position="189"/>
    </location>
</feature>
<evidence type="ECO:0000256" key="1">
    <source>
        <dbReference type="SAM" id="Phobius"/>
    </source>
</evidence>
<organism evidence="3 4">
    <name type="scientific">Cyclocybe aegerita</name>
    <name type="common">Black poplar mushroom</name>
    <name type="synonym">Agrocybe aegerita</name>
    <dbReference type="NCBI Taxonomy" id="1973307"/>
    <lineage>
        <taxon>Eukaryota</taxon>
        <taxon>Fungi</taxon>
        <taxon>Dikarya</taxon>
        <taxon>Basidiomycota</taxon>
        <taxon>Agaricomycotina</taxon>
        <taxon>Agaricomycetes</taxon>
        <taxon>Agaricomycetidae</taxon>
        <taxon>Agaricales</taxon>
        <taxon>Agaricineae</taxon>
        <taxon>Bolbitiaceae</taxon>
        <taxon>Cyclocybe</taxon>
    </lineage>
</organism>
<sequence>MKGRARMVSYFNVASSAILIYDWFLTIPLEVATIWRSKWSLTKVLFITTRYIAYLQLVDIVYYYPRSPTGTEQLTSAPKVCQITYEIHTWSVAIGVGAGEALLSLRTWAVWGSSRKMGVFLGILWIITWSSAFALVVMFLQKIQYGVTPLTSYVVCYATARSSTTIFWTWVIFLLWNTLMFVLMAIPAYKSFQESGGD</sequence>
<proteinExistence type="predicted"/>
<comment type="caution">
    <text evidence="3">The sequence shown here is derived from an EMBL/GenBank/DDBJ whole genome shotgun (WGS) entry which is preliminary data.</text>
</comment>
<protein>
    <recommendedName>
        <fullName evidence="2">DUF6533 domain-containing protein</fullName>
    </recommendedName>
</protein>
<keyword evidence="1" id="KW-0472">Membrane</keyword>
<feature type="domain" description="DUF6533" evidence="2">
    <location>
        <begin position="10"/>
        <end position="53"/>
    </location>
</feature>
<dbReference type="EMBL" id="CACVBS010000060">
    <property type="protein sequence ID" value="CAA7267486.1"/>
    <property type="molecule type" value="Genomic_DNA"/>
</dbReference>
<gene>
    <name evidence="3" type="ORF">AAE3_LOCUS9782</name>
</gene>
<accession>A0A8S0WWH9</accession>
<dbReference type="InterPro" id="IPR045340">
    <property type="entry name" value="DUF6533"/>
</dbReference>
<dbReference type="Pfam" id="PF20151">
    <property type="entry name" value="DUF6533"/>
    <property type="match status" value="1"/>
</dbReference>
<dbReference type="AlphaFoldDB" id="A0A8S0WWH9"/>
<feature type="transmembrane region" description="Helical" evidence="1">
    <location>
        <begin position="119"/>
        <end position="140"/>
    </location>
</feature>
<name>A0A8S0WWH9_CYCAE</name>
<keyword evidence="1" id="KW-0812">Transmembrane</keyword>
<feature type="transmembrane region" description="Helical" evidence="1">
    <location>
        <begin position="7"/>
        <end position="24"/>
    </location>
</feature>
<reference evidence="3 4" key="1">
    <citation type="submission" date="2020-01" db="EMBL/GenBank/DDBJ databases">
        <authorList>
            <person name="Gupta K D."/>
        </authorList>
    </citation>
    <scope>NUCLEOTIDE SEQUENCE [LARGE SCALE GENOMIC DNA]</scope>
</reference>
<keyword evidence="4" id="KW-1185">Reference proteome</keyword>
<dbReference type="Proteomes" id="UP000467700">
    <property type="component" value="Unassembled WGS sequence"/>
</dbReference>
<evidence type="ECO:0000313" key="3">
    <source>
        <dbReference type="EMBL" id="CAA7267486.1"/>
    </source>
</evidence>
<evidence type="ECO:0000259" key="2">
    <source>
        <dbReference type="Pfam" id="PF20151"/>
    </source>
</evidence>
<dbReference type="OrthoDB" id="3350812at2759"/>
<keyword evidence="1" id="KW-1133">Transmembrane helix</keyword>